<evidence type="ECO:0000313" key="2">
    <source>
        <dbReference type="Proteomes" id="UP000276133"/>
    </source>
</evidence>
<proteinExistence type="predicted"/>
<keyword evidence="2" id="KW-1185">Reference proteome</keyword>
<dbReference type="Proteomes" id="UP000276133">
    <property type="component" value="Unassembled WGS sequence"/>
</dbReference>
<gene>
    <name evidence="1" type="ORF">BpHYR1_037173</name>
</gene>
<comment type="caution">
    <text evidence="1">The sequence shown here is derived from an EMBL/GenBank/DDBJ whole genome shotgun (WGS) entry which is preliminary data.</text>
</comment>
<sequence>MNKKHCYYGAQPQQDFQFKNSAQAVNSKIDGHRDHKTPNVWYFRQNILKIRGCHFKINTLVITDSWCCVLLKSVVRLILILIDVVYRKYPNIKILVLSKL</sequence>
<protein>
    <submittedName>
        <fullName evidence="1">Uncharacterized protein</fullName>
    </submittedName>
</protein>
<dbReference type="AlphaFoldDB" id="A0A3M7RET7"/>
<reference evidence="1 2" key="1">
    <citation type="journal article" date="2018" name="Sci. Rep.">
        <title>Genomic signatures of local adaptation to the degree of environmental predictability in rotifers.</title>
        <authorList>
            <person name="Franch-Gras L."/>
            <person name="Hahn C."/>
            <person name="Garcia-Roger E.M."/>
            <person name="Carmona M.J."/>
            <person name="Serra M."/>
            <person name="Gomez A."/>
        </authorList>
    </citation>
    <scope>NUCLEOTIDE SEQUENCE [LARGE SCALE GENOMIC DNA]</scope>
    <source>
        <strain evidence="1">HYR1</strain>
    </source>
</reference>
<name>A0A3M7RET7_BRAPC</name>
<organism evidence="1 2">
    <name type="scientific">Brachionus plicatilis</name>
    <name type="common">Marine rotifer</name>
    <name type="synonym">Brachionus muelleri</name>
    <dbReference type="NCBI Taxonomy" id="10195"/>
    <lineage>
        <taxon>Eukaryota</taxon>
        <taxon>Metazoa</taxon>
        <taxon>Spiralia</taxon>
        <taxon>Gnathifera</taxon>
        <taxon>Rotifera</taxon>
        <taxon>Eurotatoria</taxon>
        <taxon>Monogononta</taxon>
        <taxon>Pseudotrocha</taxon>
        <taxon>Ploima</taxon>
        <taxon>Brachionidae</taxon>
        <taxon>Brachionus</taxon>
    </lineage>
</organism>
<dbReference type="EMBL" id="REGN01003554">
    <property type="protein sequence ID" value="RNA21981.1"/>
    <property type="molecule type" value="Genomic_DNA"/>
</dbReference>
<accession>A0A3M7RET7</accession>
<evidence type="ECO:0000313" key="1">
    <source>
        <dbReference type="EMBL" id="RNA21981.1"/>
    </source>
</evidence>